<evidence type="ECO:0000259" key="2">
    <source>
        <dbReference type="SMART" id="SM00597"/>
    </source>
</evidence>
<dbReference type="EMBL" id="JAICCE010000013">
    <property type="protein sequence ID" value="KAG9269304.1"/>
    <property type="molecule type" value="Genomic_DNA"/>
</dbReference>
<dbReference type="Proteomes" id="UP000752171">
    <property type="component" value="Unassembled WGS sequence"/>
</dbReference>
<dbReference type="Pfam" id="PF25431">
    <property type="entry name" value="zf-C17orf113"/>
    <property type="match status" value="1"/>
</dbReference>
<gene>
    <name evidence="3" type="primary">ZNF862</name>
    <name evidence="3" type="ORF">AMEX_G16322</name>
</gene>
<dbReference type="InterPro" id="IPR057456">
    <property type="entry name" value="Znf_C17orf113"/>
</dbReference>
<organism evidence="3 4">
    <name type="scientific">Astyanax mexicanus</name>
    <name type="common">Blind cave fish</name>
    <name type="synonym">Astyanax fasciatus mexicanus</name>
    <dbReference type="NCBI Taxonomy" id="7994"/>
    <lineage>
        <taxon>Eukaryota</taxon>
        <taxon>Metazoa</taxon>
        <taxon>Chordata</taxon>
        <taxon>Craniata</taxon>
        <taxon>Vertebrata</taxon>
        <taxon>Euteleostomi</taxon>
        <taxon>Actinopterygii</taxon>
        <taxon>Neopterygii</taxon>
        <taxon>Teleostei</taxon>
        <taxon>Ostariophysi</taxon>
        <taxon>Characiformes</taxon>
        <taxon>Characoidei</taxon>
        <taxon>Acestrorhamphidae</taxon>
        <taxon>Acestrorhamphinae</taxon>
        <taxon>Astyanax</taxon>
    </lineage>
</organism>
<accession>A0A8T2LEH2</accession>
<dbReference type="Pfam" id="PF05699">
    <property type="entry name" value="Dimer_Tnp_hAT"/>
    <property type="match status" value="1"/>
</dbReference>
<proteinExistence type="predicted"/>
<feature type="compositionally biased region" description="Acidic residues" evidence="1">
    <location>
        <begin position="43"/>
        <end position="52"/>
    </location>
</feature>
<dbReference type="AlphaFoldDB" id="A0A8T2LEH2"/>
<feature type="region of interest" description="Disordered" evidence="1">
    <location>
        <begin position="43"/>
        <end position="62"/>
    </location>
</feature>
<name>A0A8T2LEH2_ASTMX</name>
<dbReference type="PANTHER" id="PTHR46880">
    <property type="entry name" value="RAS-ASSOCIATING DOMAIN-CONTAINING PROTEIN"/>
    <property type="match status" value="1"/>
</dbReference>
<dbReference type="SUPFAM" id="SSF53098">
    <property type="entry name" value="Ribonuclease H-like"/>
    <property type="match status" value="1"/>
</dbReference>
<evidence type="ECO:0000313" key="4">
    <source>
        <dbReference type="Proteomes" id="UP000752171"/>
    </source>
</evidence>
<protein>
    <submittedName>
        <fullName evidence="3">Zinc finger protein 862 isoform X1</fullName>
    </submittedName>
</protein>
<dbReference type="GO" id="GO:0046983">
    <property type="term" value="F:protein dimerization activity"/>
    <property type="evidence" value="ECO:0007669"/>
    <property type="project" value="InterPro"/>
</dbReference>
<dbReference type="PANTHER" id="PTHR46880:SF5">
    <property type="entry name" value="DUF4371 DOMAIN-CONTAINING PROTEIN"/>
    <property type="match status" value="1"/>
</dbReference>
<feature type="domain" description="TTF-type" evidence="2">
    <location>
        <begin position="62"/>
        <end position="149"/>
    </location>
</feature>
<dbReference type="SMART" id="SM00597">
    <property type="entry name" value="ZnF_TTF"/>
    <property type="match status" value="1"/>
</dbReference>
<dbReference type="InterPro" id="IPR008906">
    <property type="entry name" value="HATC_C_dom"/>
</dbReference>
<dbReference type="InterPro" id="IPR012337">
    <property type="entry name" value="RNaseH-like_sf"/>
</dbReference>
<dbReference type="InterPro" id="IPR006580">
    <property type="entry name" value="Znf_TTF"/>
</dbReference>
<comment type="caution">
    <text evidence="3">The sequence shown here is derived from an EMBL/GenBank/DDBJ whole genome shotgun (WGS) entry which is preliminary data.</text>
</comment>
<evidence type="ECO:0000313" key="3">
    <source>
        <dbReference type="EMBL" id="KAG9269304.1"/>
    </source>
</evidence>
<reference evidence="3 4" key="1">
    <citation type="submission" date="2021-07" db="EMBL/GenBank/DDBJ databases">
        <authorList>
            <person name="Imarazene B."/>
            <person name="Zahm M."/>
            <person name="Klopp C."/>
            <person name="Cabau C."/>
            <person name="Beille S."/>
            <person name="Jouanno E."/>
            <person name="Castinel A."/>
            <person name="Lluch J."/>
            <person name="Gil L."/>
            <person name="Kuchtly C."/>
            <person name="Lopez Roques C."/>
            <person name="Donnadieu C."/>
            <person name="Parrinello H."/>
            <person name="Journot L."/>
            <person name="Du K."/>
            <person name="Schartl M."/>
            <person name="Retaux S."/>
            <person name="Guiguen Y."/>
        </authorList>
    </citation>
    <scope>NUCLEOTIDE SEQUENCE [LARGE SCALE GENOMIC DNA]</scope>
    <source>
        <strain evidence="3">Pach_M1</strain>
        <tissue evidence="3">Testis</tissue>
    </source>
</reference>
<sequence>MAKRKISDFFTQPNVISLSNLKIPAQSQPSSVCTRGLLENADEHENADEDEQPSTSSKSTTTDRHFRTSWLQEFAWLRYDSIKKTMYCEFCSKASRDIAGNTDFVTGTNHFKKETVKKHGDSRKHKNARDWFIAKCAPTETPLARAVTRACDKTAEKEIKELKMKFNTAYMIAREELPFTKFTSQVLLMRKNGLDVSKTYDNDTACAEFIGCIADDVKAQTVKEAQKAKYISVITDCGTDVSGRDNVIAYCRHVSGGLPVNRLVGLAELQHGHAKGIFSTIKSLFNDSDQTNPNWWQNKVSAFGADGASVNMGATGGIGALFRSEIGKHILSFHCLPHRLELAMLNTQKSLPMIEKVYDLLQLVWKTYHFSPKSKRELKAIGVELGCTIRTPSAVKTQRWLPHIFRALSQMESLLFVGFCHFLHDLFGEISKLSLTLQKNSLILPQAVAAVDSCIVTVKGMKDRPLRNGKLQEFLQNASLDSVAQNVLQQDNTQTPDRQATKRRGKAANKIDTLLKWYQEILMKNGCVINAVQTEWRMLKILIKGQFMDKSYSGLWEVMLSKEPYCSDFQNIFHLVEIMLVLPISAAQCERGFSAQNRIKSKVRNSLNVSTVEDLVRISTEGPSLEQFDPEPCVKSWLTASRRKRRPNYTGWPITHMDTRKRKSSLKHVVRQRY</sequence>
<evidence type="ECO:0000256" key="1">
    <source>
        <dbReference type="SAM" id="MobiDB-lite"/>
    </source>
</evidence>